<protein>
    <submittedName>
        <fullName evidence="2">Hydroxypyruvate isomerase</fullName>
    </submittedName>
</protein>
<feature type="compositionally biased region" description="Polar residues" evidence="1">
    <location>
        <begin position="53"/>
        <end position="67"/>
    </location>
</feature>
<dbReference type="Gene3D" id="3.20.20.150">
    <property type="entry name" value="Divalent-metal-dependent TIM barrel enzymes"/>
    <property type="match status" value="1"/>
</dbReference>
<name>F8DYV4_CORRG</name>
<dbReference type="InterPro" id="IPR036237">
    <property type="entry name" value="Xyl_isomerase-like_sf"/>
</dbReference>
<feature type="compositionally biased region" description="Basic and acidic residues" evidence="1">
    <location>
        <begin position="388"/>
        <end position="398"/>
    </location>
</feature>
<dbReference type="STRING" id="662755.CRES_1344"/>
<accession>F8DYV4</accession>
<proteinExistence type="predicted"/>
<reference evidence="2 3" key="1">
    <citation type="journal article" date="2012" name="BMC Genomics">
        <title>Complete genome sequence, lifestyle, and multi-drug resistance of the human pathogen Corynebacterium resistens DSM 45100 isolated from blood samples of a leukemia patient.</title>
        <authorList>
            <person name="Schroder J."/>
            <person name="Maus I."/>
            <person name="Meyer K."/>
            <person name="Wordemann S."/>
            <person name="Blom J."/>
            <person name="Jaenicke S."/>
            <person name="Schneider J."/>
            <person name="Trost E."/>
            <person name="Tauch A."/>
        </authorList>
    </citation>
    <scope>NUCLEOTIDE SEQUENCE [LARGE SCALE GENOMIC DNA]</scope>
    <source>
        <strain evidence="3">DSM 45100 / JCM 12819 / CCUG 50093 / GTC 2026 / SICGH 158</strain>
    </source>
</reference>
<dbReference type="GO" id="GO:0016853">
    <property type="term" value="F:isomerase activity"/>
    <property type="evidence" value="ECO:0007669"/>
    <property type="project" value="UniProtKB-KW"/>
</dbReference>
<dbReference type="KEGG" id="crd:CRES_1344"/>
<dbReference type="OrthoDB" id="9786584at2"/>
<evidence type="ECO:0000256" key="1">
    <source>
        <dbReference type="SAM" id="MobiDB-lite"/>
    </source>
</evidence>
<keyword evidence="3" id="KW-1185">Reference proteome</keyword>
<evidence type="ECO:0000313" key="2">
    <source>
        <dbReference type="EMBL" id="AEI09699.1"/>
    </source>
</evidence>
<evidence type="ECO:0000313" key="3">
    <source>
        <dbReference type="Proteomes" id="UP000000492"/>
    </source>
</evidence>
<sequence length="456" mass="50696">MSHEDRPAQNTSSPSSSTTGGTSMHTVDGAPAIDGAPMIDGVNTVDGAHTMLAKNTSPAPHSANENTPPAPHPANEHITAHNISIGFPHTTEAGWRMGVAAKEKYRPTATAPLRVEMWWPFDRPDPSERDIDRLVHFLNSNNLQLIAMNLWAGDMAAGERGVLHREPLPPSHIDAVTRIHELTGVSKFNLLLGRRGEDADPWETQVKRFCEAAVAVYRATGGMVLIENMSGIDDYPIKRIKDALELKGECADYLYECCAEKPNDSVIDEDGSEDCANGVGILIDVYHFLTNWEAGIECYPSDEWDDDEWDEHEGDENERDENEVPLGACTFAIGYHEICIQLEYVIGCMLATEGFAHVQVATWPDRGALIFEEHESFEQLLPPSGQHIGDRNREERPSNDLSGGQTLMNRIHKENRFRTDQITRIIWGLRDWAWHHKSLEGLEVVGEWLPGPGEAS</sequence>
<feature type="compositionally biased region" description="Low complexity" evidence="1">
    <location>
        <begin position="11"/>
        <end position="23"/>
    </location>
</feature>
<feature type="region of interest" description="Disordered" evidence="1">
    <location>
        <begin position="1"/>
        <end position="76"/>
    </location>
</feature>
<dbReference type="RefSeq" id="WP_013888711.1">
    <property type="nucleotide sequence ID" value="NC_015673.1"/>
</dbReference>
<dbReference type="SUPFAM" id="SSF51658">
    <property type="entry name" value="Xylose isomerase-like"/>
    <property type="match status" value="1"/>
</dbReference>
<dbReference type="EMBL" id="CP002857">
    <property type="protein sequence ID" value="AEI09699.1"/>
    <property type="molecule type" value="Genomic_DNA"/>
</dbReference>
<dbReference type="AlphaFoldDB" id="F8DYV4"/>
<organism evidence="2 3">
    <name type="scientific">Corynebacterium resistens (strain DSM 45100 / JCM 12819 / GTC 2026 / SICGH 158)</name>
    <dbReference type="NCBI Taxonomy" id="662755"/>
    <lineage>
        <taxon>Bacteria</taxon>
        <taxon>Bacillati</taxon>
        <taxon>Actinomycetota</taxon>
        <taxon>Actinomycetes</taxon>
        <taxon>Mycobacteriales</taxon>
        <taxon>Corynebacteriaceae</taxon>
        <taxon>Corynebacterium</taxon>
    </lineage>
</organism>
<keyword evidence="2" id="KW-0413">Isomerase</keyword>
<gene>
    <name evidence="2" type="ordered locus">CRES_1344</name>
</gene>
<dbReference type="HOGENOM" id="CLU_599524_0_0_11"/>
<dbReference type="Proteomes" id="UP000000492">
    <property type="component" value="Chromosome"/>
</dbReference>
<dbReference type="eggNOG" id="COG3622">
    <property type="taxonomic scope" value="Bacteria"/>
</dbReference>
<feature type="region of interest" description="Disordered" evidence="1">
    <location>
        <begin position="381"/>
        <end position="404"/>
    </location>
</feature>